<protein>
    <submittedName>
        <fullName evidence="2">Uncharacterized protein</fullName>
    </submittedName>
</protein>
<dbReference type="SUPFAM" id="SSF48452">
    <property type="entry name" value="TPR-like"/>
    <property type="match status" value="1"/>
</dbReference>
<dbReference type="Proteomes" id="UP000076079">
    <property type="component" value="Chromosome"/>
</dbReference>
<accession>A0A143PKA4</accession>
<evidence type="ECO:0000313" key="3">
    <source>
        <dbReference type="Proteomes" id="UP000076079"/>
    </source>
</evidence>
<dbReference type="RefSeq" id="WP_110170504.1">
    <property type="nucleotide sequence ID" value="NZ_CP015136.1"/>
</dbReference>
<dbReference type="Gene3D" id="3.40.50.1820">
    <property type="entry name" value="alpha/beta hydrolase"/>
    <property type="match status" value="1"/>
</dbReference>
<evidence type="ECO:0000256" key="1">
    <source>
        <dbReference type="SAM" id="MobiDB-lite"/>
    </source>
</evidence>
<feature type="region of interest" description="Disordered" evidence="1">
    <location>
        <begin position="67"/>
        <end position="86"/>
    </location>
</feature>
<dbReference type="KEGG" id="abac:LuPra_01887"/>
<dbReference type="EMBL" id="CP015136">
    <property type="protein sequence ID" value="AMY08683.1"/>
    <property type="molecule type" value="Genomic_DNA"/>
</dbReference>
<dbReference type="OrthoDB" id="9784036at2"/>
<dbReference type="InterPro" id="IPR029058">
    <property type="entry name" value="AB_hydrolase_fold"/>
</dbReference>
<dbReference type="AlphaFoldDB" id="A0A143PKA4"/>
<dbReference type="InterPro" id="IPR011990">
    <property type="entry name" value="TPR-like_helical_dom_sf"/>
</dbReference>
<proteinExistence type="predicted"/>
<dbReference type="Gene3D" id="1.25.40.10">
    <property type="entry name" value="Tetratricopeptide repeat domain"/>
    <property type="match status" value="1"/>
</dbReference>
<organism evidence="2 3">
    <name type="scientific">Luteitalea pratensis</name>
    <dbReference type="NCBI Taxonomy" id="1855912"/>
    <lineage>
        <taxon>Bacteria</taxon>
        <taxon>Pseudomonadati</taxon>
        <taxon>Acidobacteriota</taxon>
        <taxon>Vicinamibacteria</taxon>
        <taxon>Vicinamibacterales</taxon>
        <taxon>Vicinamibacteraceae</taxon>
        <taxon>Luteitalea</taxon>
    </lineage>
</organism>
<evidence type="ECO:0000313" key="2">
    <source>
        <dbReference type="EMBL" id="AMY08683.1"/>
    </source>
</evidence>
<sequence length="264" mass="29032">MTRVDWSRVLAVLIVATLERVLAEELIPRAARAGAAVYVSVGQHENEQLRDGLRRFADALRSAGAGGGPAWTSADLQDEDHSSTPQRSLHDALEARYQEYRFPFFENLSELDGAGGLQALEAHYRRASTRFGYDSPPPEARLVAVGRIFLTEGRHDDVVRLARAYAKPYPVMAERLVNQVGYDQLTRGQVPAALRTFKDNVDAFPHSPNAYDSLGDAHCRAGDTVSAIASYQQAARVAEASTPQHPRLATYQKKARTGCEPSSR</sequence>
<reference evidence="2 3" key="1">
    <citation type="journal article" date="2016" name="Genome Announc.">
        <title>First Complete Genome Sequence of a Subdivision 6 Acidobacterium Strain.</title>
        <authorList>
            <person name="Huang S."/>
            <person name="Vieira S."/>
            <person name="Bunk B."/>
            <person name="Riedel T."/>
            <person name="Sproer C."/>
            <person name="Overmann J."/>
        </authorList>
    </citation>
    <scope>NUCLEOTIDE SEQUENCE [LARGE SCALE GENOMIC DNA]</scope>
    <source>
        <strain evidence="3">DSM 100886 HEG_-6_39</strain>
    </source>
</reference>
<dbReference type="STRING" id="1855912.LuPra_01887"/>
<gene>
    <name evidence="2" type="ORF">LuPra_01887</name>
</gene>
<keyword evidence="3" id="KW-1185">Reference proteome</keyword>
<name>A0A143PKA4_LUTPR</name>
<feature type="region of interest" description="Disordered" evidence="1">
    <location>
        <begin position="238"/>
        <end position="264"/>
    </location>
</feature>
<reference evidence="3" key="2">
    <citation type="submission" date="2016-04" db="EMBL/GenBank/DDBJ databases">
        <title>First Complete Genome Sequence of a Subdivision 6 Acidobacterium.</title>
        <authorList>
            <person name="Huang S."/>
            <person name="Vieira S."/>
            <person name="Bunk B."/>
            <person name="Riedel T."/>
            <person name="Sproeer C."/>
            <person name="Overmann J."/>
        </authorList>
    </citation>
    <scope>NUCLEOTIDE SEQUENCE [LARGE SCALE GENOMIC DNA]</scope>
    <source>
        <strain evidence="3">DSM 100886 HEG_-6_39</strain>
    </source>
</reference>